<proteinExistence type="predicted"/>
<comment type="caution">
    <text evidence="2">The sequence shown here is derived from an EMBL/GenBank/DDBJ whole genome shotgun (WGS) entry which is preliminary data.</text>
</comment>
<dbReference type="AlphaFoldDB" id="A0A163GT82"/>
<protein>
    <submittedName>
        <fullName evidence="2">Uncharacterized protein</fullName>
    </submittedName>
</protein>
<sequence length="335" mass="38413">MADAEQQYQLSQEQIDFFVENGWLKLSNCFSKEQAAELQSTLWTRLGMDEHDMSTWHTERTNMPHWKKFQVEEFAPRVWSGICGLLGGSHKIDANNAVSTWTDGFIVNLGTPEKHNKLVRPQELDNWHVDGDFFVHYLDSPEQALLVIPLWTDIVPGGGGTMICPAAIPHIAKHLYENPEGVSPRMTPRSENPEFTQEQGLQWYIDLAKTMKDEDFVEVTGVVGDVFLLHPFMLHSASNNMLRKVRVITNPPVSVKDPFVFDREDGDYSAVERKTLRALGKDTLVGWKIEAERQMIVPERVKIQERMKKEEEERLKKLKERKESAEVSKQVPTVA</sequence>
<evidence type="ECO:0000313" key="3">
    <source>
        <dbReference type="Proteomes" id="UP000076837"/>
    </source>
</evidence>
<gene>
    <name evidence="2" type="ORF">ST47_g3874</name>
</gene>
<feature type="region of interest" description="Disordered" evidence="1">
    <location>
        <begin position="313"/>
        <end position="335"/>
    </location>
</feature>
<reference evidence="2 3" key="1">
    <citation type="journal article" date="2016" name="Sci. Rep.">
        <title>Draft genome sequencing and secretome analysis of fungal phytopathogen Ascochyta rabiei provides insight into the necrotrophic effector repertoire.</title>
        <authorList>
            <person name="Verma S."/>
            <person name="Gazara R.K."/>
            <person name="Nizam S."/>
            <person name="Parween S."/>
            <person name="Chattopadhyay D."/>
            <person name="Verma P.K."/>
        </authorList>
    </citation>
    <scope>NUCLEOTIDE SEQUENCE [LARGE SCALE GENOMIC DNA]</scope>
    <source>
        <strain evidence="2 3">ArDII</strain>
    </source>
</reference>
<keyword evidence="3" id="KW-1185">Reference proteome</keyword>
<dbReference type="OrthoDB" id="4664297at2759"/>
<dbReference type="SUPFAM" id="SSF51197">
    <property type="entry name" value="Clavaminate synthase-like"/>
    <property type="match status" value="1"/>
</dbReference>
<accession>A0A163GT82</accession>
<dbReference type="Gene3D" id="2.60.120.620">
    <property type="entry name" value="q2cbj1_9rhob like domain"/>
    <property type="match status" value="1"/>
</dbReference>
<dbReference type="EMBL" id="JYNV01000145">
    <property type="protein sequence ID" value="KZM25003.1"/>
    <property type="molecule type" value="Genomic_DNA"/>
</dbReference>
<organism evidence="2 3">
    <name type="scientific">Didymella rabiei</name>
    <name type="common">Chickpea ascochyta blight fungus</name>
    <name type="synonym">Mycosphaerella rabiei</name>
    <dbReference type="NCBI Taxonomy" id="5454"/>
    <lineage>
        <taxon>Eukaryota</taxon>
        <taxon>Fungi</taxon>
        <taxon>Dikarya</taxon>
        <taxon>Ascomycota</taxon>
        <taxon>Pezizomycotina</taxon>
        <taxon>Dothideomycetes</taxon>
        <taxon>Pleosporomycetidae</taxon>
        <taxon>Pleosporales</taxon>
        <taxon>Pleosporineae</taxon>
        <taxon>Didymellaceae</taxon>
        <taxon>Ascochyta</taxon>
    </lineage>
</organism>
<evidence type="ECO:0000256" key="1">
    <source>
        <dbReference type="SAM" id="MobiDB-lite"/>
    </source>
</evidence>
<feature type="compositionally biased region" description="Basic and acidic residues" evidence="1">
    <location>
        <begin position="313"/>
        <end position="326"/>
    </location>
</feature>
<dbReference type="Proteomes" id="UP000076837">
    <property type="component" value="Unassembled WGS sequence"/>
</dbReference>
<name>A0A163GT82_DIDRA</name>
<evidence type="ECO:0000313" key="2">
    <source>
        <dbReference type="EMBL" id="KZM25003.1"/>
    </source>
</evidence>